<gene>
    <name evidence="1" type="ORF">RhiirA4_452798</name>
</gene>
<organism evidence="1 2">
    <name type="scientific">Rhizophagus irregularis</name>
    <dbReference type="NCBI Taxonomy" id="588596"/>
    <lineage>
        <taxon>Eukaryota</taxon>
        <taxon>Fungi</taxon>
        <taxon>Fungi incertae sedis</taxon>
        <taxon>Mucoromycota</taxon>
        <taxon>Glomeromycotina</taxon>
        <taxon>Glomeromycetes</taxon>
        <taxon>Glomerales</taxon>
        <taxon>Glomeraceae</taxon>
        <taxon>Rhizophagus</taxon>
    </lineage>
</organism>
<keyword evidence="2" id="KW-1185">Reference proteome</keyword>
<evidence type="ECO:0000313" key="1">
    <source>
        <dbReference type="EMBL" id="PKY39584.1"/>
    </source>
</evidence>
<reference evidence="1 2" key="1">
    <citation type="submission" date="2015-10" db="EMBL/GenBank/DDBJ databases">
        <title>Genome analyses suggest a sexual origin of heterokaryosis in a supposedly ancient asexual fungus.</title>
        <authorList>
            <person name="Ropars J."/>
            <person name="Sedzielewska K."/>
            <person name="Noel J."/>
            <person name="Charron P."/>
            <person name="Farinelli L."/>
            <person name="Marton T."/>
            <person name="Kruger M."/>
            <person name="Pelin A."/>
            <person name="Brachmann A."/>
            <person name="Corradi N."/>
        </authorList>
    </citation>
    <scope>NUCLEOTIDE SEQUENCE [LARGE SCALE GENOMIC DNA]</scope>
    <source>
        <strain evidence="1 2">A4</strain>
    </source>
</reference>
<evidence type="ECO:0000313" key="2">
    <source>
        <dbReference type="Proteomes" id="UP000234323"/>
    </source>
</evidence>
<dbReference type="AlphaFoldDB" id="A0A2I1FYX9"/>
<dbReference type="Proteomes" id="UP000234323">
    <property type="component" value="Unassembled WGS sequence"/>
</dbReference>
<comment type="caution">
    <text evidence="1">The sequence shown here is derived from an EMBL/GenBank/DDBJ whole genome shotgun (WGS) entry which is preliminary data.</text>
</comment>
<dbReference type="VEuPathDB" id="FungiDB:FUN_014335"/>
<dbReference type="VEuPathDB" id="FungiDB:RhiirA1_529866"/>
<proteinExistence type="predicted"/>
<name>A0A2I1FYX9_9GLOM</name>
<protein>
    <submittedName>
        <fullName evidence="1">Uncharacterized protein</fullName>
    </submittedName>
</protein>
<sequence length="216" mass="25333">MYTKNGMLDASNFYYDYKDIVLDGRKHRDKGIILFWWFKEKDCLIIYDLSDNKSNKCNFNNSVIQETKPIIITTEEAVILEEAKRSPPVVPGYTMPYSQMLEEMASGYESDIEINAHSADEEKPDGYDPSISNRKRKHDLEINEELHDEVYYKLLSSILKISETIQSTHDYREKSYVVRDKNEKEKYRIMANKKIIKILVASYFKVSLLCLSTQLQ</sequence>
<dbReference type="VEuPathDB" id="FungiDB:RhiirFUN_011528"/>
<dbReference type="EMBL" id="LLXI01000068">
    <property type="protein sequence ID" value="PKY39584.1"/>
    <property type="molecule type" value="Genomic_DNA"/>
</dbReference>
<accession>A0A2I1FYX9</accession>